<dbReference type="NCBIfam" id="NF033855">
    <property type="entry name" value="tRNA_MNMC2"/>
    <property type="match status" value="1"/>
</dbReference>
<evidence type="ECO:0000259" key="1">
    <source>
        <dbReference type="Pfam" id="PF05430"/>
    </source>
</evidence>
<sequence length="217" mass="24112">MEHLIELTADGSPTLFVPALDEHYHSVKGARTESVHVFIDMGLRACPLPAPRVLEVGFGTGLNALLTWDEAERTGRPVCYTTLELYPLPVDEVLALGYEEAFGRLRALHEAEWEVPVELSSHFTLRKCRADFTTCHLPAEGFDLVYFDAFAPDKQPAMWSEERFSALYAALSPGGILTTYCAKGEVRRRLQRAGFAVERLPGPPGGKREILRASKPL</sequence>
<dbReference type="EMBL" id="DXCK01000104">
    <property type="protein sequence ID" value="HIZ02101.1"/>
    <property type="molecule type" value="Genomic_DNA"/>
</dbReference>
<dbReference type="Proteomes" id="UP000824023">
    <property type="component" value="Unassembled WGS sequence"/>
</dbReference>
<dbReference type="AlphaFoldDB" id="A0A9D2A642"/>
<protein>
    <submittedName>
        <fullName evidence="2">tRNA (5-methylaminomethyl-2-thiouridine)(34)-methyltransferase MnmD</fullName>
    </submittedName>
</protein>
<dbReference type="GO" id="GO:0016645">
    <property type="term" value="F:oxidoreductase activity, acting on the CH-NH group of donors"/>
    <property type="evidence" value="ECO:0007669"/>
    <property type="project" value="InterPro"/>
</dbReference>
<name>A0A9D2A642_9BACE</name>
<accession>A0A9D2A642</accession>
<dbReference type="InterPro" id="IPR008471">
    <property type="entry name" value="MnmC-like_methylTransf"/>
</dbReference>
<dbReference type="SUPFAM" id="SSF53335">
    <property type="entry name" value="S-adenosyl-L-methionine-dependent methyltransferases"/>
    <property type="match status" value="1"/>
</dbReference>
<dbReference type="InterPro" id="IPR047785">
    <property type="entry name" value="tRNA_MNMC2"/>
</dbReference>
<dbReference type="Pfam" id="PF05430">
    <property type="entry name" value="Methyltransf_30"/>
    <property type="match status" value="1"/>
</dbReference>
<proteinExistence type="predicted"/>
<dbReference type="Gene3D" id="3.40.50.150">
    <property type="entry name" value="Vaccinia Virus protein VP39"/>
    <property type="match status" value="1"/>
</dbReference>
<evidence type="ECO:0000313" key="3">
    <source>
        <dbReference type="Proteomes" id="UP000824023"/>
    </source>
</evidence>
<reference evidence="2" key="2">
    <citation type="submission" date="2021-04" db="EMBL/GenBank/DDBJ databases">
        <authorList>
            <person name="Gilroy R."/>
        </authorList>
    </citation>
    <scope>NUCLEOTIDE SEQUENCE</scope>
    <source>
        <strain evidence="2">ChiHjej12B11-24981</strain>
    </source>
</reference>
<dbReference type="InterPro" id="IPR029063">
    <property type="entry name" value="SAM-dependent_MTases_sf"/>
</dbReference>
<comment type="caution">
    <text evidence="2">The sequence shown here is derived from an EMBL/GenBank/DDBJ whole genome shotgun (WGS) entry which is preliminary data.</text>
</comment>
<organism evidence="2 3">
    <name type="scientific">Candidatus Bacteroides merdipullorum</name>
    <dbReference type="NCBI Taxonomy" id="2838474"/>
    <lineage>
        <taxon>Bacteria</taxon>
        <taxon>Pseudomonadati</taxon>
        <taxon>Bacteroidota</taxon>
        <taxon>Bacteroidia</taxon>
        <taxon>Bacteroidales</taxon>
        <taxon>Bacteroidaceae</taxon>
        <taxon>Bacteroides</taxon>
    </lineage>
</organism>
<gene>
    <name evidence="2" type="primary">mnmD</name>
    <name evidence="2" type="ORF">H9819_07635</name>
</gene>
<feature type="domain" description="MnmC-like methyltransferase" evidence="1">
    <location>
        <begin position="135"/>
        <end position="216"/>
    </location>
</feature>
<reference evidence="2" key="1">
    <citation type="journal article" date="2021" name="PeerJ">
        <title>Extensive microbial diversity within the chicken gut microbiome revealed by metagenomics and culture.</title>
        <authorList>
            <person name="Gilroy R."/>
            <person name="Ravi A."/>
            <person name="Getino M."/>
            <person name="Pursley I."/>
            <person name="Horton D.L."/>
            <person name="Alikhan N.F."/>
            <person name="Baker D."/>
            <person name="Gharbi K."/>
            <person name="Hall N."/>
            <person name="Watson M."/>
            <person name="Adriaenssens E.M."/>
            <person name="Foster-Nyarko E."/>
            <person name="Jarju S."/>
            <person name="Secka A."/>
            <person name="Antonio M."/>
            <person name="Oren A."/>
            <person name="Chaudhuri R.R."/>
            <person name="La Ragione R."/>
            <person name="Hildebrand F."/>
            <person name="Pallen M.J."/>
        </authorList>
    </citation>
    <scope>NUCLEOTIDE SEQUENCE</scope>
    <source>
        <strain evidence="2">ChiHjej12B11-24981</strain>
    </source>
</reference>
<dbReference type="GO" id="GO:0004808">
    <property type="term" value="F:tRNA (5-methylaminomethyl-2-thiouridylate)(34)-methyltransferase activity"/>
    <property type="evidence" value="ECO:0007669"/>
    <property type="project" value="InterPro"/>
</dbReference>
<dbReference type="PANTHER" id="PTHR39963">
    <property type="entry name" value="SLL0983 PROTEIN"/>
    <property type="match status" value="1"/>
</dbReference>
<evidence type="ECO:0000313" key="2">
    <source>
        <dbReference type="EMBL" id="HIZ02101.1"/>
    </source>
</evidence>
<dbReference type="PANTHER" id="PTHR39963:SF1">
    <property type="entry name" value="MNMC-LIKE METHYLTRANSFERASE DOMAIN-CONTAINING PROTEIN"/>
    <property type="match status" value="1"/>
</dbReference>